<keyword evidence="3" id="KW-1003">Cell membrane</keyword>
<protein>
    <submittedName>
        <fullName evidence="9">Carbohydrate ABC transporter permease</fullName>
    </submittedName>
</protein>
<feature type="transmembrane region" description="Helical" evidence="7">
    <location>
        <begin position="146"/>
        <end position="164"/>
    </location>
</feature>
<keyword evidence="10" id="KW-1185">Reference proteome</keyword>
<reference evidence="9" key="1">
    <citation type="submission" date="2020-08" db="EMBL/GenBank/DDBJ databases">
        <title>Genome public.</title>
        <authorList>
            <person name="Liu C."/>
            <person name="Sun Q."/>
        </authorList>
    </citation>
    <scope>NUCLEOTIDE SEQUENCE</scope>
    <source>
        <strain evidence="9">NSJ-50</strain>
    </source>
</reference>
<dbReference type="Pfam" id="PF00528">
    <property type="entry name" value="BPD_transp_1"/>
    <property type="match status" value="1"/>
</dbReference>
<name>A0A926FDS3_9FIRM</name>
<proteinExistence type="inferred from homology"/>
<feature type="transmembrane region" description="Helical" evidence="7">
    <location>
        <begin position="12"/>
        <end position="37"/>
    </location>
</feature>
<evidence type="ECO:0000256" key="5">
    <source>
        <dbReference type="ARBA" id="ARBA00022989"/>
    </source>
</evidence>
<dbReference type="RefSeq" id="WP_262431888.1">
    <property type="nucleotide sequence ID" value="NZ_JACRTE010000005.1"/>
</dbReference>
<dbReference type="PANTHER" id="PTHR43744">
    <property type="entry name" value="ABC TRANSPORTER PERMEASE PROTEIN MG189-RELATED-RELATED"/>
    <property type="match status" value="1"/>
</dbReference>
<evidence type="ECO:0000256" key="2">
    <source>
        <dbReference type="ARBA" id="ARBA00022448"/>
    </source>
</evidence>
<sequence>MNKIKKSVGDRAFDAFNIVLQTLVAVVMIYPMLYVLFASLSDPVEFVSHKGVLWHSIGFTFGSYKSAFQNPMLLKGYSNTLFVLIFGVAVNIIMTICGAYFLSRKNVKYQKIISIYIIITMFLNGGMIPFYFVVKSVGLENSLWSLILPTAVNTFNLMILRVAFASVPDSLEESAKLDGANHLTIMLKIVLPVSKASIAVIILYYAVANWNAWFNAMLFLIDRPKYPLQLVLREILINNDTSAMTGGADVGELEFVGETIKYAIIIISTLPILCLYPFIQKYFTKGVMIGAVKG</sequence>
<evidence type="ECO:0000256" key="7">
    <source>
        <dbReference type="RuleBase" id="RU363032"/>
    </source>
</evidence>
<evidence type="ECO:0000313" key="9">
    <source>
        <dbReference type="EMBL" id="MBC8596410.1"/>
    </source>
</evidence>
<evidence type="ECO:0000256" key="6">
    <source>
        <dbReference type="ARBA" id="ARBA00023136"/>
    </source>
</evidence>
<accession>A0A926FDS3</accession>
<keyword evidence="2 7" id="KW-0813">Transport</keyword>
<feature type="transmembrane region" description="Helical" evidence="7">
    <location>
        <begin position="81"/>
        <end position="102"/>
    </location>
</feature>
<feature type="transmembrane region" description="Helical" evidence="7">
    <location>
        <begin position="185"/>
        <end position="207"/>
    </location>
</feature>
<organism evidence="9 10">
    <name type="scientific">Qingrenia yutianensis</name>
    <dbReference type="NCBI Taxonomy" id="2763676"/>
    <lineage>
        <taxon>Bacteria</taxon>
        <taxon>Bacillati</taxon>
        <taxon>Bacillota</taxon>
        <taxon>Clostridia</taxon>
        <taxon>Eubacteriales</taxon>
        <taxon>Oscillospiraceae</taxon>
        <taxon>Qingrenia</taxon>
    </lineage>
</organism>
<evidence type="ECO:0000256" key="3">
    <source>
        <dbReference type="ARBA" id="ARBA00022475"/>
    </source>
</evidence>
<dbReference type="InterPro" id="IPR000515">
    <property type="entry name" value="MetI-like"/>
</dbReference>
<evidence type="ECO:0000256" key="1">
    <source>
        <dbReference type="ARBA" id="ARBA00004651"/>
    </source>
</evidence>
<evidence type="ECO:0000256" key="4">
    <source>
        <dbReference type="ARBA" id="ARBA00022692"/>
    </source>
</evidence>
<keyword evidence="6 7" id="KW-0472">Membrane</keyword>
<dbReference type="GO" id="GO:0055085">
    <property type="term" value="P:transmembrane transport"/>
    <property type="evidence" value="ECO:0007669"/>
    <property type="project" value="InterPro"/>
</dbReference>
<dbReference type="PANTHER" id="PTHR43744:SF9">
    <property type="entry name" value="POLYGALACTURONAN_RHAMNOGALACTURONAN TRANSPORT SYSTEM PERMEASE PROTEIN YTCP"/>
    <property type="match status" value="1"/>
</dbReference>
<dbReference type="EMBL" id="JACRTE010000005">
    <property type="protein sequence ID" value="MBC8596410.1"/>
    <property type="molecule type" value="Genomic_DNA"/>
</dbReference>
<dbReference type="InterPro" id="IPR035906">
    <property type="entry name" value="MetI-like_sf"/>
</dbReference>
<keyword evidence="4 7" id="KW-0812">Transmembrane</keyword>
<dbReference type="CDD" id="cd06261">
    <property type="entry name" value="TM_PBP2"/>
    <property type="match status" value="1"/>
</dbReference>
<dbReference type="PROSITE" id="PS50928">
    <property type="entry name" value="ABC_TM1"/>
    <property type="match status" value="1"/>
</dbReference>
<dbReference type="AlphaFoldDB" id="A0A926FDS3"/>
<comment type="subcellular location">
    <subcellularLocation>
        <location evidence="1 7">Cell membrane</location>
        <topology evidence="1 7">Multi-pass membrane protein</topology>
    </subcellularLocation>
</comment>
<dbReference type="Proteomes" id="UP000647416">
    <property type="component" value="Unassembled WGS sequence"/>
</dbReference>
<feature type="transmembrane region" description="Helical" evidence="7">
    <location>
        <begin position="114"/>
        <end position="134"/>
    </location>
</feature>
<keyword evidence="5 7" id="KW-1133">Transmembrane helix</keyword>
<comment type="caution">
    <text evidence="9">The sequence shown here is derived from an EMBL/GenBank/DDBJ whole genome shotgun (WGS) entry which is preliminary data.</text>
</comment>
<comment type="similarity">
    <text evidence="7">Belongs to the binding-protein-dependent transport system permease family.</text>
</comment>
<feature type="transmembrane region" description="Helical" evidence="7">
    <location>
        <begin position="260"/>
        <end position="279"/>
    </location>
</feature>
<feature type="domain" description="ABC transmembrane type-1" evidence="8">
    <location>
        <begin position="77"/>
        <end position="271"/>
    </location>
</feature>
<dbReference type="Gene3D" id="1.10.3720.10">
    <property type="entry name" value="MetI-like"/>
    <property type="match status" value="1"/>
</dbReference>
<evidence type="ECO:0000259" key="8">
    <source>
        <dbReference type="PROSITE" id="PS50928"/>
    </source>
</evidence>
<dbReference type="GO" id="GO:0005886">
    <property type="term" value="C:plasma membrane"/>
    <property type="evidence" value="ECO:0007669"/>
    <property type="project" value="UniProtKB-SubCell"/>
</dbReference>
<evidence type="ECO:0000313" key="10">
    <source>
        <dbReference type="Proteomes" id="UP000647416"/>
    </source>
</evidence>
<gene>
    <name evidence="9" type="ORF">H8706_05965</name>
</gene>
<dbReference type="SUPFAM" id="SSF161098">
    <property type="entry name" value="MetI-like"/>
    <property type="match status" value="1"/>
</dbReference>